<protein>
    <recommendedName>
        <fullName evidence="4">DUF4405 domain-containing protein</fullName>
    </recommendedName>
</protein>
<evidence type="ECO:0000313" key="3">
    <source>
        <dbReference type="Proteomes" id="UP001430396"/>
    </source>
</evidence>
<gene>
    <name evidence="2" type="ORF">JWH11_00885</name>
</gene>
<keyword evidence="3" id="KW-1185">Reference proteome</keyword>
<feature type="transmembrane region" description="Helical" evidence="1">
    <location>
        <begin position="109"/>
        <end position="127"/>
    </location>
</feature>
<reference evidence="2" key="1">
    <citation type="submission" date="2021-02" db="EMBL/GenBank/DDBJ databases">
        <title>Copper resistance gene diversity in local Xanthomonas species at agrochemical polluted sites in Trinidad, Trinidad and Tobago.</title>
        <authorList>
            <person name="Ramnarine S.D.B.J."/>
            <person name="Ramsubhag A."/>
            <person name="Jayaraman J."/>
        </authorList>
    </citation>
    <scope>NUCLEOTIDE SEQUENCE</scope>
    <source>
        <strain evidence="2">CaNP6A</strain>
    </source>
</reference>
<sequence length="145" mass="16276">MDKAIFPHDAHWYRSAENLHSVLIVAVLTLALAASLLVLGCRTAFTGLLRLVHYAAIVWKKLRNQDKRSAKLRQLSQTIFSITALMLLLAVIAAHIPLMMRLVMQLPELWLVFGFQLITAVLHSCSINHDAGRLRDPITVDERSA</sequence>
<evidence type="ECO:0000256" key="1">
    <source>
        <dbReference type="SAM" id="Phobius"/>
    </source>
</evidence>
<accession>A0ABS8NPM4</accession>
<comment type="caution">
    <text evidence="2">The sequence shown here is derived from an EMBL/GenBank/DDBJ whole genome shotgun (WGS) entry which is preliminary data.</text>
</comment>
<evidence type="ECO:0000313" key="2">
    <source>
        <dbReference type="EMBL" id="MCD0265016.1"/>
    </source>
</evidence>
<feature type="transmembrane region" description="Helical" evidence="1">
    <location>
        <begin position="78"/>
        <end position="97"/>
    </location>
</feature>
<proteinExistence type="predicted"/>
<keyword evidence="1" id="KW-0472">Membrane</keyword>
<dbReference type="RefSeq" id="WP_230434064.1">
    <property type="nucleotide sequence ID" value="NZ_JAFFQI010000150.1"/>
</dbReference>
<keyword evidence="1" id="KW-1133">Transmembrane helix</keyword>
<dbReference type="Proteomes" id="UP001430396">
    <property type="component" value="Unassembled WGS sequence"/>
</dbReference>
<feature type="transmembrane region" description="Helical" evidence="1">
    <location>
        <begin position="20"/>
        <end position="41"/>
    </location>
</feature>
<keyword evidence="1" id="KW-0812">Transmembrane</keyword>
<organism evidence="2 3">
    <name type="scientific">Xanthomonas melonis</name>
    <dbReference type="NCBI Taxonomy" id="56456"/>
    <lineage>
        <taxon>Bacteria</taxon>
        <taxon>Pseudomonadati</taxon>
        <taxon>Pseudomonadota</taxon>
        <taxon>Gammaproteobacteria</taxon>
        <taxon>Lysobacterales</taxon>
        <taxon>Lysobacteraceae</taxon>
        <taxon>Xanthomonas</taxon>
    </lineage>
</organism>
<name>A0ABS8NPM4_9XANT</name>
<evidence type="ECO:0008006" key="4">
    <source>
        <dbReference type="Google" id="ProtNLM"/>
    </source>
</evidence>
<dbReference type="EMBL" id="JAFFQI010000150">
    <property type="protein sequence ID" value="MCD0265016.1"/>
    <property type="molecule type" value="Genomic_DNA"/>
</dbReference>